<dbReference type="AlphaFoldDB" id="A0A2P2K7K8"/>
<name>A0A2P2K7K8_RHIMU</name>
<organism evidence="1">
    <name type="scientific">Rhizophora mucronata</name>
    <name type="common">Asiatic mangrove</name>
    <dbReference type="NCBI Taxonomy" id="61149"/>
    <lineage>
        <taxon>Eukaryota</taxon>
        <taxon>Viridiplantae</taxon>
        <taxon>Streptophyta</taxon>
        <taxon>Embryophyta</taxon>
        <taxon>Tracheophyta</taxon>
        <taxon>Spermatophyta</taxon>
        <taxon>Magnoliopsida</taxon>
        <taxon>eudicotyledons</taxon>
        <taxon>Gunneridae</taxon>
        <taxon>Pentapetalae</taxon>
        <taxon>rosids</taxon>
        <taxon>fabids</taxon>
        <taxon>Malpighiales</taxon>
        <taxon>Rhizophoraceae</taxon>
        <taxon>Rhizophora</taxon>
    </lineage>
</organism>
<accession>A0A2P2K7K8</accession>
<sequence length="39" mass="4439">MQMEENTIKINYLSVMLQPLVGHLKRLGFSPLQANHLSS</sequence>
<reference evidence="1" key="1">
    <citation type="submission" date="2018-02" db="EMBL/GenBank/DDBJ databases">
        <title>Rhizophora mucronata_Transcriptome.</title>
        <authorList>
            <person name="Meera S.P."/>
            <person name="Sreeshan A."/>
            <person name="Augustine A."/>
        </authorList>
    </citation>
    <scope>NUCLEOTIDE SEQUENCE</scope>
    <source>
        <tissue evidence="1">Leaf</tissue>
    </source>
</reference>
<protein>
    <submittedName>
        <fullName evidence="1">Uncharacterized protein</fullName>
    </submittedName>
</protein>
<dbReference type="EMBL" id="GGEC01021234">
    <property type="protein sequence ID" value="MBX01718.1"/>
    <property type="molecule type" value="Transcribed_RNA"/>
</dbReference>
<evidence type="ECO:0000313" key="1">
    <source>
        <dbReference type="EMBL" id="MBX01718.1"/>
    </source>
</evidence>
<proteinExistence type="predicted"/>